<sequence length="174" mass="19709">MGTSCTVTVIGKVVAAGNKSDRNSSGDEDNQNKGTPFVKLTDSDRRRWRSAARSQLPDLLTSLSVRIADDSTIDSCFIKPWLPPADVDEMENTHNCRRLRLRTRTMSFPDPRRLDSLPEVDTSKSEAPHHFSPDEAVFNYTRLEVEASHGDRPNTKLEERVREKVKTRVSRIIT</sequence>
<gene>
    <name evidence="2" type="ORF">DPMN_129435</name>
</gene>
<proteinExistence type="predicted"/>
<organism evidence="2 3">
    <name type="scientific">Dreissena polymorpha</name>
    <name type="common">Zebra mussel</name>
    <name type="synonym">Mytilus polymorpha</name>
    <dbReference type="NCBI Taxonomy" id="45954"/>
    <lineage>
        <taxon>Eukaryota</taxon>
        <taxon>Metazoa</taxon>
        <taxon>Spiralia</taxon>
        <taxon>Lophotrochozoa</taxon>
        <taxon>Mollusca</taxon>
        <taxon>Bivalvia</taxon>
        <taxon>Autobranchia</taxon>
        <taxon>Heteroconchia</taxon>
        <taxon>Euheterodonta</taxon>
        <taxon>Imparidentia</taxon>
        <taxon>Neoheterodontei</taxon>
        <taxon>Myida</taxon>
        <taxon>Dreissenoidea</taxon>
        <taxon>Dreissenidae</taxon>
        <taxon>Dreissena</taxon>
    </lineage>
</organism>
<reference evidence="2" key="1">
    <citation type="journal article" date="2019" name="bioRxiv">
        <title>The Genome of the Zebra Mussel, Dreissena polymorpha: A Resource for Invasive Species Research.</title>
        <authorList>
            <person name="McCartney M.A."/>
            <person name="Auch B."/>
            <person name="Kono T."/>
            <person name="Mallez S."/>
            <person name="Zhang Y."/>
            <person name="Obille A."/>
            <person name="Becker A."/>
            <person name="Abrahante J.E."/>
            <person name="Garbe J."/>
            <person name="Badalamenti J.P."/>
            <person name="Herman A."/>
            <person name="Mangelson H."/>
            <person name="Liachko I."/>
            <person name="Sullivan S."/>
            <person name="Sone E.D."/>
            <person name="Koren S."/>
            <person name="Silverstein K.A.T."/>
            <person name="Beckman K.B."/>
            <person name="Gohl D.M."/>
        </authorList>
    </citation>
    <scope>NUCLEOTIDE SEQUENCE</scope>
    <source>
        <strain evidence="2">Duluth1</strain>
        <tissue evidence="2">Whole animal</tissue>
    </source>
</reference>
<accession>A0A9D4H2R8</accession>
<evidence type="ECO:0000313" key="2">
    <source>
        <dbReference type="EMBL" id="KAH3827500.1"/>
    </source>
</evidence>
<evidence type="ECO:0000313" key="3">
    <source>
        <dbReference type="Proteomes" id="UP000828390"/>
    </source>
</evidence>
<reference evidence="2" key="2">
    <citation type="submission" date="2020-11" db="EMBL/GenBank/DDBJ databases">
        <authorList>
            <person name="McCartney M.A."/>
            <person name="Auch B."/>
            <person name="Kono T."/>
            <person name="Mallez S."/>
            <person name="Becker A."/>
            <person name="Gohl D.M."/>
            <person name="Silverstein K.A.T."/>
            <person name="Koren S."/>
            <person name="Bechman K.B."/>
            <person name="Herman A."/>
            <person name="Abrahante J.E."/>
            <person name="Garbe J."/>
        </authorList>
    </citation>
    <scope>NUCLEOTIDE SEQUENCE</scope>
    <source>
        <strain evidence="2">Duluth1</strain>
        <tissue evidence="2">Whole animal</tissue>
    </source>
</reference>
<dbReference type="AlphaFoldDB" id="A0A9D4H2R8"/>
<evidence type="ECO:0000256" key="1">
    <source>
        <dbReference type="SAM" id="MobiDB-lite"/>
    </source>
</evidence>
<name>A0A9D4H2R8_DREPO</name>
<keyword evidence="3" id="KW-1185">Reference proteome</keyword>
<feature type="region of interest" description="Disordered" evidence="1">
    <location>
        <begin position="18"/>
        <end position="38"/>
    </location>
</feature>
<comment type="caution">
    <text evidence="2">The sequence shown here is derived from an EMBL/GenBank/DDBJ whole genome shotgun (WGS) entry which is preliminary data.</text>
</comment>
<dbReference type="Proteomes" id="UP000828390">
    <property type="component" value="Unassembled WGS sequence"/>
</dbReference>
<protein>
    <submittedName>
        <fullName evidence="2">Uncharacterized protein</fullName>
    </submittedName>
</protein>
<dbReference type="EMBL" id="JAIWYP010000005">
    <property type="protein sequence ID" value="KAH3827500.1"/>
    <property type="molecule type" value="Genomic_DNA"/>
</dbReference>